<dbReference type="InterPro" id="IPR029052">
    <property type="entry name" value="Metallo-depent_PP-like"/>
</dbReference>
<sequence length="617" mass="67628">MSPMKRISYILILCLSILFVQAKDFRFALFTDLHITHSTPAVEDLQRAVDQVNATSGIDFVLVSGDITEEGDLASLQKAKSILDKLKVTYYITSGNHETKWSESGCTDFNKVFGSDRFRFEHNGYLFLGFNSGPVMRMADGHVAPQDISWLKQELTKAGTGKPVILVTHYPLQDGDVDNWYEVTDAVRPFHIKVVLGGHYHSNRQLFYDGIPGLLNRSTLRAKADAGGYSIYQVTNDSIVVSEQTIGGEPKRWAGVSLTNTYYTADNSTYKRPDFSVNKNYPQVKMGWSAATGKGIYSSPVVYNNSVYVGDDLGELSCYTLKEGKLKWTFKSNARIVGTSDAGNGVVVFGSADASIYGVDAKSGQLRWKMETPKAVLGAVTIQKGIAYVGGSSGSFYAIDVKTGRLHWEFTGVKGYIETKPLVYGDKVIFGAWDNNLYALEKATGRKVWSWDAGLTRMHFSPAAVWPVAAAGNVYVTAPDRVMSAIDLQSGQTVWRTKQSVVRETIGLSADSKQIYSKTMQDSLVCYATGPEVKQLWACNVGFGYEHAPSMPVEKEGVVFGSTRSGLLFAVEAKSGKLLWKYKVGNSLISTVVPLSKNRCLFTSSDGTVGLLEAGTK</sequence>
<gene>
    <name evidence="3" type="ORF">SAMN05660349_01257</name>
</gene>
<dbReference type="GO" id="GO:0016787">
    <property type="term" value="F:hydrolase activity"/>
    <property type="evidence" value="ECO:0007669"/>
    <property type="project" value="InterPro"/>
</dbReference>
<evidence type="ECO:0000259" key="2">
    <source>
        <dbReference type="Pfam" id="PF13360"/>
    </source>
</evidence>
<feature type="domain" description="Calcineurin-like phosphoesterase" evidence="1">
    <location>
        <begin position="25"/>
        <end position="202"/>
    </location>
</feature>
<name>A0A1T5BFD3_9BACT</name>
<dbReference type="InterPro" id="IPR011047">
    <property type="entry name" value="Quinoprotein_ADH-like_sf"/>
</dbReference>
<feature type="domain" description="Pyrrolo-quinoline quinone repeat" evidence="2">
    <location>
        <begin position="534"/>
        <end position="609"/>
    </location>
</feature>
<dbReference type="AlphaFoldDB" id="A0A1T5BFD3"/>
<dbReference type="Gene3D" id="2.130.10.10">
    <property type="entry name" value="YVTN repeat-like/Quinoprotein amine dehydrogenase"/>
    <property type="match status" value="2"/>
</dbReference>
<dbReference type="PANTHER" id="PTHR34512:SF30">
    <property type="entry name" value="OUTER MEMBRANE PROTEIN ASSEMBLY FACTOR BAMB"/>
    <property type="match status" value="1"/>
</dbReference>
<dbReference type="InterPro" id="IPR002372">
    <property type="entry name" value="PQQ_rpt_dom"/>
</dbReference>
<organism evidence="3 4">
    <name type="scientific">Parabacteroides chartae</name>
    <dbReference type="NCBI Taxonomy" id="1037355"/>
    <lineage>
        <taxon>Bacteria</taxon>
        <taxon>Pseudomonadati</taxon>
        <taxon>Bacteroidota</taxon>
        <taxon>Bacteroidia</taxon>
        <taxon>Bacteroidales</taxon>
        <taxon>Tannerellaceae</taxon>
        <taxon>Parabacteroides</taxon>
    </lineage>
</organism>
<dbReference type="PANTHER" id="PTHR34512">
    <property type="entry name" value="CELL SURFACE PROTEIN"/>
    <property type="match status" value="1"/>
</dbReference>
<accession>A0A1T5BFD3</accession>
<dbReference type="InterPro" id="IPR004843">
    <property type="entry name" value="Calcineurin-like_PHP"/>
</dbReference>
<dbReference type="Pfam" id="PF13360">
    <property type="entry name" value="PQQ_2"/>
    <property type="match status" value="2"/>
</dbReference>
<dbReference type="Pfam" id="PF00149">
    <property type="entry name" value="Metallophos"/>
    <property type="match status" value="1"/>
</dbReference>
<dbReference type="SUPFAM" id="SSF50998">
    <property type="entry name" value="Quinoprotein alcohol dehydrogenase-like"/>
    <property type="match status" value="1"/>
</dbReference>
<evidence type="ECO:0000313" key="3">
    <source>
        <dbReference type="EMBL" id="SKB46012.1"/>
    </source>
</evidence>
<proteinExistence type="predicted"/>
<dbReference type="SUPFAM" id="SSF56300">
    <property type="entry name" value="Metallo-dependent phosphatases"/>
    <property type="match status" value="1"/>
</dbReference>
<reference evidence="4" key="1">
    <citation type="submission" date="2017-02" db="EMBL/GenBank/DDBJ databases">
        <authorList>
            <person name="Varghese N."/>
            <person name="Submissions S."/>
        </authorList>
    </citation>
    <scope>NUCLEOTIDE SEQUENCE [LARGE SCALE GENOMIC DNA]</scope>
    <source>
        <strain evidence="4">DSM 24967</strain>
    </source>
</reference>
<protein>
    <submittedName>
        <fullName evidence="3">Outer membrane protein assembly factor BamB, contains PQQ-like beta-propeller repeat</fullName>
    </submittedName>
</protein>
<evidence type="ECO:0000313" key="4">
    <source>
        <dbReference type="Proteomes" id="UP000190852"/>
    </source>
</evidence>
<feature type="domain" description="Pyrrolo-quinoline quinone repeat" evidence="2">
    <location>
        <begin position="353"/>
        <end position="504"/>
    </location>
</feature>
<dbReference type="Gene3D" id="3.60.21.10">
    <property type="match status" value="1"/>
</dbReference>
<dbReference type="InterPro" id="IPR018391">
    <property type="entry name" value="PQQ_b-propeller_rpt"/>
</dbReference>
<dbReference type="InterPro" id="IPR015943">
    <property type="entry name" value="WD40/YVTN_repeat-like_dom_sf"/>
</dbReference>
<evidence type="ECO:0000259" key="1">
    <source>
        <dbReference type="Pfam" id="PF00149"/>
    </source>
</evidence>
<keyword evidence="4" id="KW-1185">Reference proteome</keyword>
<dbReference type="Proteomes" id="UP000190852">
    <property type="component" value="Unassembled WGS sequence"/>
</dbReference>
<dbReference type="EMBL" id="FUYQ01000007">
    <property type="protein sequence ID" value="SKB46012.1"/>
    <property type="molecule type" value="Genomic_DNA"/>
</dbReference>
<dbReference type="SMART" id="SM00564">
    <property type="entry name" value="PQQ"/>
    <property type="match status" value="6"/>
</dbReference>